<dbReference type="Proteomes" id="UP000078287">
    <property type="component" value="Unassembled WGS sequence"/>
</dbReference>
<evidence type="ECO:0000313" key="3">
    <source>
        <dbReference type="Proteomes" id="UP000078287"/>
    </source>
</evidence>
<dbReference type="PANTHER" id="PTHR46211">
    <property type="entry name" value="GLYCEROPHOSPHORYL DIESTER PHOSPHODIESTERASE"/>
    <property type="match status" value="1"/>
</dbReference>
<gene>
    <name evidence="2" type="ORF">A6A03_13440</name>
</gene>
<evidence type="ECO:0000259" key="1">
    <source>
        <dbReference type="PROSITE" id="PS51704"/>
    </source>
</evidence>
<dbReference type="GO" id="GO:0008081">
    <property type="term" value="F:phosphoric diester hydrolase activity"/>
    <property type="evidence" value="ECO:0007669"/>
    <property type="project" value="InterPro"/>
</dbReference>
<organism evidence="2 3">
    <name type="scientific">Chloroflexus islandicus</name>
    <dbReference type="NCBI Taxonomy" id="1707952"/>
    <lineage>
        <taxon>Bacteria</taxon>
        <taxon>Bacillati</taxon>
        <taxon>Chloroflexota</taxon>
        <taxon>Chloroflexia</taxon>
        <taxon>Chloroflexales</taxon>
        <taxon>Chloroflexineae</taxon>
        <taxon>Chloroflexaceae</taxon>
        <taxon>Chloroflexus</taxon>
    </lineage>
</organism>
<dbReference type="OrthoDB" id="384721at2"/>
<dbReference type="Pfam" id="PF03009">
    <property type="entry name" value="GDPD"/>
    <property type="match status" value="1"/>
</dbReference>
<comment type="caution">
    <text evidence="2">The sequence shown here is derived from an EMBL/GenBank/DDBJ whole genome shotgun (WGS) entry which is preliminary data.</text>
</comment>
<feature type="domain" description="GP-PDE" evidence="1">
    <location>
        <begin position="3"/>
        <end position="236"/>
    </location>
</feature>
<dbReference type="EMBL" id="LWQS01000048">
    <property type="protein sequence ID" value="OAN46141.1"/>
    <property type="molecule type" value="Genomic_DNA"/>
</dbReference>
<evidence type="ECO:0000313" key="2">
    <source>
        <dbReference type="EMBL" id="OAN46141.1"/>
    </source>
</evidence>
<proteinExistence type="predicted"/>
<sequence length="243" mass="27001">MAPLIIAHRGASADAPENTLAAFELALRQQADMIELDLQPTADGEIVVFHDDDTSRWNGRAEPVARLTLAEFRQLDIRGERVPTLAETLDWARSANMPLNLELKKPGMAARCVQLLREFKLVDQVIVSSFFPQALRELRAVDPAIARGYLMGIRTYRPDVRLREFWPFGALRRIGAAAWHPYHGLPGLDWVLPKVRRAGYQVNVWTVDDPDRLRTLAALGASGLITNTPAAARAALAGVLPQR</sequence>
<dbReference type="Gene3D" id="3.20.20.190">
    <property type="entry name" value="Phosphatidylinositol (PI) phosphodiesterase"/>
    <property type="match status" value="1"/>
</dbReference>
<dbReference type="InterPro" id="IPR017946">
    <property type="entry name" value="PLC-like_Pdiesterase_TIM-brl"/>
</dbReference>
<protein>
    <submittedName>
        <fullName evidence="2">Glycerophosphodiester phosphodiesterase</fullName>
    </submittedName>
</protein>
<dbReference type="PANTHER" id="PTHR46211:SF1">
    <property type="entry name" value="GLYCEROPHOSPHODIESTER PHOSPHODIESTERASE, CYTOPLASMIC"/>
    <property type="match status" value="1"/>
</dbReference>
<dbReference type="AlphaFoldDB" id="A0A178MBG5"/>
<dbReference type="RefSeq" id="WP_066786386.1">
    <property type="nucleotide sequence ID" value="NZ_LWQS01000048.1"/>
</dbReference>
<keyword evidence="3" id="KW-1185">Reference proteome</keyword>
<name>A0A178MBG5_9CHLR</name>
<dbReference type="GO" id="GO:0006629">
    <property type="term" value="P:lipid metabolic process"/>
    <property type="evidence" value="ECO:0007669"/>
    <property type="project" value="InterPro"/>
</dbReference>
<reference evidence="2 3" key="1">
    <citation type="submission" date="2016-04" db="EMBL/GenBank/DDBJ databases">
        <title>Chloroflexus islandicus sp. nov., a thermophilic filamentous anoxygenic phototrophic bacterium from geyser Strokkur (Iceland).</title>
        <authorList>
            <person name="Gaisin V.A."/>
            <person name="Kalashnikov A.M."/>
            <person name="Sukhacheva M.V."/>
            <person name="Grouzdev D.S."/>
            <person name="Ivanov T.M."/>
            <person name="Kuznetsov B."/>
            <person name="Gorlenko V.M."/>
        </authorList>
    </citation>
    <scope>NUCLEOTIDE SEQUENCE [LARGE SCALE GENOMIC DNA]</scope>
    <source>
        <strain evidence="3">isl-2</strain>
    </source>
</reference>
<accession>A0A178MBG5</accession>
<dbReference type="PROSITE" id="PS51704">
    <property type="entry name" value="GP_PDE"/>
    <property type="match status" value="1"/>
</dbReference>
<dbReference type="SUPFAM" id="SSF51695">
    <property type="entry name" value="PLC-like phosphodiesterases"/>
    <property type="match status" value="1"/>
</dbReference>
<dbReference type="InterPro" id="IPR030395">
    <property type="entry name" value="GP_PDE_dom"/>
</dbReference>
<dbReference type="STRING" id="1707952.A6A03_13440"/>